<organism evidence="1 2">
    <name type="scientific">Streptomyces noursei</name>
    <name type="common">Streptomyces albulus</name>
    <dbReference type="NCBI Taxonomy" id="1971"/>
    <lineage>
        <taxon>Bacteria</taxon>
        <taxon>Bacillati</taxon>
        <taxon>Actinomycetota</taxon>
        <taxon>Actinomycetes</taxon>
        <taxon>Kitasatosporales</taxon>
        <taxon>Streptomycetaceae</taxon>
        <taxon>Streptomyces</taxon>
    </lineage>
</organism>
<reference evidence="2" key="1">
    <citation type="submission" date="2015-09" db="EMBL/GenBank/DDBJ databases">
        <authorList>
            <person name="Graham D.E."/>
            <person name="Mahan K.M."/>
            <person name="Klingeman D.M."/>
            <person name="Fida T."/>
            <person name="Giannone R.J."/>
            <person name="Hettich R.L."/>
            <person name="Parry R.J."/>
            <person name="Spain J.C."/>
        </authorList>
    </citation>
    <scope>NUCLEOTIDE SEQUENCE [LARGE SCALE GENOMIC DNA]</scope>
    <source>
        <strain evidence="2">JCM 4701</strain>
    </source>
</reference>
<keyword evidence="1" id="KW-0489">Methyltransferase</keyword>
<dbReference type="InterPro" id="IPR029063">
    <property type="entry name" value="SAM-dependent_MTases_sf"/>
</dbReference>
<dbReference type="GO" id="GO:0008168">
    <property type="term" value="F:methyltransferase activity"/>
    <property type="evidence" value="ECO:0007669"/>
    <property type="project" value="UniProtKB-KW"/>
</dbReference>
<dbReference type="RefSeq" id="WP_102923487.1">
    <property type="nucleotide sequence ID" value="NZ_LJSN01000002.1"/>
</dbReference>
<protein>
    <submittedName>
        <fullName evidence="1">Trans-aconitate methyltransferase</fullName>
    </submittedName>
</protein>
<dbReference type="Gene3D" id="3.40.50.150">
    <property type="entry name" value="Vaccinia Virus protein VP39"/>
    <property type="match status" value="1"/>
</dbReference>
<dbReference type="AlphaFoldDB" id="A0A2N8PJ64"/>
<accession>A0A2N8PJ64</accession>
<name>A0A2N8PJ64_STRNR</name>
<dbReference type="GO" id="GO:0032259">
    <property type="term" value="P:methylation"/>
    <property type="evidence" value="ECO:0007669"/>
    <property type="project" value="UniProtKB-KW"/>
</dbReference>
<sequence length="295" mass="30771">MNDAVGRPRFSPQWLELREPADAAARSSELLDPLRERLAAAPAPECFGGTGGLAIRDLGCGTGSMGRWLAARLPGPQHWVLQDHDPALLARAGSRMPSTAADGRPVTTDADCGGLAGLTAAALAGTSLVTASALLDVLTRDELETLVAACTGAGCPALLALSVTGRVELSPVDPLDAELSAAFNAHQRRTAAGRRLLGPDAVVAAIEAFTRRGARVVTRPSPWRLGGPERVLTEQWLRGWVAAAREQRPELATKADGYLGRRLQACAAGELAVTVHHADLLALPGPARGRDTGFA</sequence>
<evidence type="ECO:0000313" key="1">
    <source>
        <dbReference type="EMBL" id="PNE41061.1"/>
    </source>
</evidence>
<dbReference type="EMBL" id="LJSN01000002">
    <property type="protein sequence ID" value="PNE41061.1"/>
    <property type="molecule type" value="Genomic_DNA"/>
</dbReference>
<proteinExistence type="predicted"/>
<gene>
    <name evidence="1" type="ORF">AOB60_10025</name>
</gene>
<dbReference type="SUPFAM" id="SSF53335">
    <property type="entry name" value="S-adenosyl-L-methionine-dependent methyltransferases"/>
    <property type="match status" value="1"/>
</dbReference>
<keyword evidence="1" id="KW-0808">Transferase</keyword>
<keyword evidence="2" id="KW-1185">Reference proteome</keyword>
<comment type="caution">
    <text evidence="1">The sequence shown here is derived from an EMBL/GenBank/DDBJ whole genome shotgun (WGS) entry which is preliminary data.</text>
</comment>
<evidence type="ECO:0000313" key="2">
    <source>
        <dbReference type="Proteomes" id="UP000236047"/>
    </source>
</evidence>
<dbReference type="Proteomes" id="UP000236047">
    <property type="component" value="Unassembled WGS sequence"/>
</dbReference>